<name>A0A1T1D4A5_9SYNE</name>
<keyword evidence="3" id="KW-1185">Reference proteome</keyword>
<evidence type="ECO:0000259" key="1">
    <source>
        <dbReference type="Pfam" id="PF01458"/>
    </source>
</evidence>
<sequence length="431" mass="47364">MSNATQSRPWLEALLQVLAQRAGHSATQWPSARDWCWPTRRSETWRFTDLRCLTQLDPVRLHTRTASPRWPDASILLPSDPVSGKQLPARHVFLQLDGRGHWLSPQGELPTWPRGLVPLPTEEIIPGQVAQTVIPSGTLPLGAQLNGVTPSPALGLQVSGPDPIHLELAIQVEQAQAWLAPHLLLVLQPGAHLCLSWHVVATAQAAVMPMVEARLGLAAQLEEATTAWGYPGATFLGSSFMDQSPRSIYRRTTVTWGWGLSRDEPFVRQSQGQAETCLHGLAVARGQSLLDTHSTVTFDGPGGHLRQRHQALADDRGHSVFNGRVVVPQVAQQTDASQLSRNLLLSTSARIDTKPQLEIVADNVQCNHGATISCLQDDELFYLQSRGIGRDQASRLLQRGFCEEILQQLPKTALAWPSLQRLLEIPVPDQP</sequence>
<dbReference type="Pfam" id="PF01458">
    <property type="entry name" value="SUFBD_core"/>
    <property type="match status" value="1"/>
</dbReference>
<dbReference type="InterPro" id="IPR055346">
    <property type="entry name" value="Fe-S_cluster_assembly_SufBD"/>
</dbReference>
<evidence type="ECO:0000313" key="3">
    <source>
        <dbReference type="Proteomes" id="UP000242636"/>
    </source>
</evidence>
<dbReference type="GO" id="GO:0016226">
    <property type="term" value="P:iron-sulfur cluster assembly"/>
    <property type="evidence" value="ECO:0007669"/>
    <property type="project" value="InterPro"/>
</dbReference>
<reference evidence="2 3" key="1">
    <citation type="submission" date="2017-02" db="EMBL/GenBank/DDBJ databases">
        <title>Draft Genome Sequences of 'Candidatus Synechococcus spongiarum', Cyanobacterial Symbionts of the Mediterranean Sponge Aplysina aerophoba from two locations.</title>
        <authorList>
            <person name="Slaby B.M."/>
            <person name="Hentschel U."/>
        </authorList>
    </citation>
    <scope>NUCLEOTIDE SEQUENCE [LARGE SCALE GENOMIC DNA]</scope>
    <source>
        <strain evidence="2">LMB bulk15M</strain>
    </source>
</reference>
<dbReference type="Proteomes" id="UP000242636">
    <property type="component" value="Unassembled WGS sequence"/>
</dbReference>
<accession>A0A1T1D4A5</accession>
<protein>
    <recommendedName>
        <fullName evidence="1">SUF system FeS cluster assembly SufBD core domain-containing protein</fullName>
    </recommendedName>
</protein>
<dbReference type="InterPro" id="IPR037284">
    <property type="entry name" value="SUF_FeS_clus_asmbl_SufBD_sf"/>
</dbReference>
<organism evidence="2 3">
    <name type="scientific">Candidatus Synechococcus spongiarum LMB bulk15M</name>
    <dbReference type="NCBI Taxonomy" id="1943582"/>
    <lineage>
        <taxon>Bacteria</taxon>
        <taxon>Bacillati</taxon>
        <taxon>Cyanobacteriota</taxon>
        <taxon>Cyanophyceae</taxon>
        <taxon>Synechococcales</taxon>
        <taxon>Synechococcaceae</taxon>
        <taxon>Synechococcus</taxon>
    </lineage>
</organism>
<gene>
    <name evidence="2" type="ORF">BV61_00040</name>
</gene>
<comment type="caution">
    <text evidence="2">The sequence shown here is derived from an EMBL/GenBank/DDBJ whole genome shotgun (WGS) entry which is preliminary data.</text>
</comment>
<dbReference type="PANTHER" id="PTHR43575">
    <property type="entry name" value="PROTEIN ABCI7, CHLOROPLASTIC"/>
    <property type="match status" value="1"/>
</dbReference>
<dbReference type="PANTHER" id="PTHR43575:SF1">
    <property type="entry name" value="PROTEIN ABCI7, CHLOROPLASTIC"/>
    <property type="match status" value="1"/>
</dbReference>
<dbReference type="AlphaFoldDB" id="A0A1T1D4A5"/>
<feature type="domain" description="SUF system FeS cluster assembly SufBD core" evidence="1">
    <location>
        <begin position="175"/>
        <end position="401"/>
    </location>
</feature>
<proteinExistence type="predicted"/>
<dbReference type="InterPro" id="IPR000825">
    <property type="entry name" value="SUF_FeS_clus_asmbl_SufBD_core"/>
</dbReference>
<evidence type="ECO:0000313" key="2">
    <source>
        <dbReference type="EMBL" id="OOV35672.1"/>
    </source>
</evidence>
<dbReference type="SUPFAM" id="SSF101960">
    <property type="entry name" value="Stabilizer of iron transporter SufD"/>
    <property type="match status" value="1"/>
</dbReference>
<dbReference type="EMBL" id="MWLD01000001">
    <property type="protein sequence ID" value="OOV35672.1"/>
    <property type="molecule type" value="Genomic_DNA"/>
</dbReference>